<dbReference type="KEGG" id="mets:DK389_28820"/>
<name>A0A2U8WCJ7_9HYPH</name>
<dbReference type="Proteomes" id="UP000245926">
    <property type="component" value="Chromosome"/>
</dbReference>
<accession>A0A2U8WCJ7</accession>
<dbReference type="RefSeq" id="WP_109894925.1">
    <property type="nucleotide sequence ID" value="NZ_CP029550.1"/>
</dbReference>
<evidence type="ECO:0000313" key="2">
    <source>
        <dbReference type="Proteomes" id="UP000245926"/>
    </source>
</evidence>
<keyword evidence="2" id="KW-1185">Reference proteome</keyword>
<dbReference type="AlphaFoldDB" id="A0A2U8WCJ7"/>
<gene>
    <name evidence="1" type="ORF">DK389_28820</name>
</gene>
<proteinExistence type="predicted"/>
<dbReference type="EMBL" id="CP029550">
    <property type="protein sequence ID" value="AWN43789.1"/>
    <property type="molecule type" value="Genomic_DNA"/>
</dbReference>
<protein>
    <submittedName>
        <fullName evidence="1">Uncharacterized protein</fullName>
    </submittedName>
</protein>
<sequence>MTAFAYLMAKLKWLIFGTQADRKGRKLADNAERGQSSGQRVYHRRNFKEDYNAASAMLKGRMDAKYPDTFHARLGGGGNNAYQYGDKRSQAVDTASTAIAQALRDGATAHEAAEAGAASIGI</sequence>
<dbReference type="OrthoDB" id="7994042at2"/>
<reference evidence="2" key="1">
    <citation type="submission" date="2018-05" db="EMBL/GenBank/DDBJ databases">
        <title>Complete Genome Sequence of Methylobacterium sp. 17SD2-17.</title>
        <authorList>
            <person name="Srinivasan S."/>
        </authorList>
    </citation>
    <scope>NUCLEOTIDE SEQUENCE [LARGE SCALE GENOMIC DNA]</scope>
    <source>
        <strain evidence="2">17SD2-17</strain>
    </source>
</reference>
<evidence type="ECO:0000313" key="1">
    <source>
        <dbReference type="EMBL" id="AWN43789.1"/>
    </source>
</evidence>
<organism evidence="1 2">
    <name type="scientific">Methylobacterium durans</name>
    <dbReference type="NCBI Taxonomy" id="2202825"/>
    <lineage>
        <taxon>Bacteria</taxon>
        <taxon>Pseudomonadati</taxon>
        <taxon>Pseudomonadota</taxon>
        <taxon>Alphaproteobacteria</taxon>
        <taxon>Hyphomicrobiales</taxon>
        <taxon>Methylobacteriaceae</taxon>
        <taxon>Methylobacterium</taxon>
    </lineage>
</organism>